<dbReference type="OrthoDB" id="5600341at2"/>
<reference evidence="2 3" key="1">
    <citation type="submission" date="2014-09" db="EMBL/GenBank/DDBJ databases">
        <title>Whole genome shotgun sequence of Escherichia vulneris NBRC 102420.</title>
        <authorList>
            <person name="Yoshida Y."/>
            <person name="Hosoyama A."/>
            <person name="Tsuchikane K."/>
            <person name="Ohji S."/>
            <person name="Ichikawa N."/>
            <person name="Kimura A."/>
            <person name="Yamazoe A."/>
            <person name="Ezaki T."/>
            <person name="Fujita N."/>
        </authorList>
    </citation>
    <scope>NUCLEOTIDE SEQUENCE [LARGE SCALE GENOMIC DNA]</scope>
    <source>
        <strain evidence="2 3">NBRC 102420</strain>
    </source>
</reference>
<dbReference type="RefSeq" id="WP_042390813.1">
    <property type="nucleotide sequence ID" value="NZ_BBMZ01000009.1"/>
</dbReference>
<dbReference type="PANTHER" id="PTHR35535">
    <property type="entry name" value="HEAT SHOCK PROTEIN HSLJ"/>
    <property type="match status" value="1"/>
</dbReference>
<evidence type="ECO:0000259" key="1">
    <source>
        <dbReference type="Pfam" id="PF03724"/>
    </source>
</evidence>
<name>A0A090UZI6_PSEVU</name>
<dbReference type="InterPro" id="IPR038670">
    <property type="entry name" value="HslJ-like_sf"/>
</dbReference>
<dbReference type="NCBIfam" id="NF007766">
    <property type="entry name" value="PRK10449.1"/>
    <property type="match status" value="1"/>
</dbReference>
<gene>
    <name evidence="2" type="primary">hslJ</name>
    <name evidence="2" type="ORF">EV102420_09_00470</name>
</gene>
<accession>A0A090UZI6</accession>
<dbReference type="InterPro" id="IPR005184">
    <property type="entry name" value="DUF306_Meta_HslJ"/>
</dbReference>
<dbReference type="PROSITE" id="PS51257">
    <property type="entry name" value="PROKAR_LIPOPROTEIN"/>
    <property type="match status" value="1"/>
</dbReference>
<comment type="caution">
    <text evidence="2">The sequence shown here is derived from an EMBL/GenBank/DDBJ whole genome shotgun (WGS) entry which is preliminary data.</text>
</comment>
<dbReference type="EMBL" id="BBMZ01000009">
    <property type="protein sequence ID" value="GAL58015.1"/>
    <property type="molecule type" value="Genomic_DNA"/>
</dbReference>
<organism evidence="2 3">
    <name type="scientific">Pseudescherichia vulneris NBRC 102420</name>
    <dbReference type="NCBI Taxonomy" id="1115515"/>
    <lineage>
        <taxon>Bacteria</taxon>
        <taxon>Pseudomonadati</taxon>
        <taxon>Pseudomonadota</taxon>
        <taxon>Gammaproteobacteria</taxon>
        <taxon>Enterobacterales</taxon>
        <taxon>Enterobacteriaceae</taxon>
        <taxon>Pseudescherichia</taxon>
    </lineage>
</organism>
<dbReference type="STRING" id="1115515.EV102420_09_00470"/>
<dbReference type="Gene3D" id="2.40.128.270">
    <property type="match status" value="1"/>
</dbReference>
<sequence length="140" mass="14940">MKRVIALTGLCVLLAGCARDGKVSVTSEQLIGHRFVLENVNGKAITPGENPPELRFGEKMAISGSMCNRFSGQGKLSSGELTAKELVMTRMACIDPQRNELDSVIGTVLKDGAQVDLTDSQLTLTTADKTLIYKLADAGQ</sequence>
<evidence type="ECO:0000313" key="3">
    <source>
        <dbReference type="Proteomes" id="UP000029462"/>
    </source>
</evidence>
<dbReference type="PANTHER" id="PTHR35535:SF1">
    <property type="entry name" value="HEAT SHOCK PROTEIN HSLJ"/>
    <property type="match status" value="1"/>
</dbReference>
<dbReference type="Proteomes" id="UP000029462">
    <property type="component" value="Unassembled WGS sequence"/>
</dbReference>
<feature type="domain" description="DUF306" evidence="1">
    <location>
        <begin position="28"/>
        <end position="130"/>
    </location>
</feature>
<keyword evidence="2" id="KW-0346">Stress response</keyword>
<proteinExistence type="predicted"/>
<dbReference type="AlphaFoldDB" id="A0A090UZI6"/>
<evidence type="ECO:0000313" key="2">
    <source>
        <dbReference type="EMBL" id="GAL58015.1"/>
    </source>
</evidence>
<protein>
    <submittedName>
        <fullName evidence="2">Heat shock protein HslJ</fullName>
    </submittedName>
</protein>
<dbReference type="InterPro" id="IPR053147">
    <property type="entry name" value="Hsp_HslJ-like"/>
</dbReference>
<dbReference type="Pfam" id="PF03724">
    <property type="entry name" value="META"/>
    <property type="match status" value="1"/>
</dbReference>
<dbReference type="eggNOG" id="COG3187">
    <property type="taxonomic scope" value="Bacteria"/>
</dbReference>
<keyword evidence="3" id="KW-1185">Reference proteome</keyword>